<dbReference type="Proteomes" id="UP000037923">
    <property type="component" value="Unassembled WGS sequence"/>
</dbReference>
<feature type="compositionally biased region" description="Polar residues" evidence="8">
    <location>
        <begin position="233"/>
        <end position="243"/>
    </location>
</feature>
<feature type="coiled-coil region" evidence="7">
    <location>
        <begin position="928"/>
        <end position="955"/>
    </location>
</feature>
<feature type="compositionally biased region" description="Basic residues" evidence="8">
    <location>
        <begin position="1309"/>
        <end position="1323"/>
    </location>
</feature>
<keyword evidence="2" id="KW-0963">Cytoplasm</keyword>
<feature type="region of interest" description="Disordered" evidence="8">
    <location>
        <begin position="1"/>
        <end position="93"/>
    </location>
</feature>
<dbReference type="SUPFAM" id="SSF52540">
    <property type="entry name" value="P-loop containing nucleoside triphosphate hydrolases"/>
    <property type="match status" value="1"/>
</dbReference>
<keyword evidence="5 7" id="KW-0175">Coiled coil</keyword>
<dbReference type="GO" id="GO:0008017">
    <property type="term" value="F:microtubule binding"/>
    <property type="evidence" value="ECO:0007669"/>
    <property type="project" value="InterPro"/>
</dbReference>
<dbReference type="GO" id="GO:0005524">
    <property type="term" value="F:ATP binding"/>
    <property type="evidence" value="ECO:0007669"/>
    <property type="project" value="UniProtKB-UniRule"/>
</dbReference>
<evidence type="ECO:0000259" key="9">
    <source>
        <dbReference type="PROSITE" id="PS50067"/>
    </source>
</evidence>
<dbReference type="GO" id="GO:0007052">
    <property type="term" value="P:mitotic spindle organization"/>
    <property type="evidence" value="ECO:0007669"/>
    <property type="project" value="TreeGrafter"/>
</dbReference>
<gene>
    <name evidence="10" type="ORF">ABB37_06244</name>
</gene>
<organism evidence="10 11">
    <name type="scientific">Leptomonas pyrrhocoris</name>
    <name type="common">Firebug parasite</name>
    <dbReference type="NCBI Taxonomy" id="157538"/>
    <lineage>
        <taxon>Eukaryota</taxon>
        <taxon>Discoba</taxon>
        <taxon>Euglenozoa</taxon>
        <taxon>Kinetoplastea</taxon>
        <taxon>Metakinetoplastina</taxon>
        <taxon>Trypanosomatida</taxon>
        <taxon>Trypanosomatidae</taxon>
        <taxon>Leishmaniinae</taxon>
        <taxon>Leptomonas</taxon>
    </lineage>
</organism>
<name>A0A0N0VEK8_LEPPY</name>
<feature type="region of interest" description="Disordered" evidence="8">
    <location>
        <begin position="754"/>
        <end position="848"/>
    </location>
</feature>
<feature type="compositionally biased region" description="Low complexity" evidence="8">
    <location>
        <begin position="1336"/>
        <end position="1347"/>
    </location>
</feature>
<evidence type="ECO:0000256" key="4">
    <source>
        <dbReference type="ARBA" id="ARBA00022840"/>
    </source>
</evidence>
<proteinExistence type="inferred from homology"/>
<dbReference type="PANTHER" id="PTHR47969">
    <property type="entry name" value="CHROMOSOME-ASSOCIATED KINESIN KIF4A-RELATED"/>
    <property type="match status" value="1"/>
</dbReference>
<feature type="binding site" evidence="6">
    <location>
        <begin position="341"/>
        <end position="348"/>
    </location>
    <ligand>
        <name>ATP</name>
        <dbReference type="ChEBI" id="CHEBI:30616"/>
    </ligand>
</feature>
<evidence type="ECO:0000313" key="11">
    <source>
        <dbReference type="Proteomes" id="UP000037923"/>
    </source>
</evidence>
<dbReference type="SMART" id="SM00129">
    <property type="entry name" value="KISc"/>
    <property type="match status" value="1"/>
</dbReference>
<dbReference type="GO" id="GO:0005875">
    <property type="term" value="C:microtubule associated complex"/>
    <property type="evidence" value="ECO:0007669"/>
    <property type="project" value="TreeGrafter"/>
</dbReference>
<evidence type="ECO:0000256" key="7">
    <source>
        <dbReference type="SAM" id="Coils"/>
    </source>
</evidence>
<feature type="compositionally biased region" description="Low complexity" evidence="8">
    <location>
        <begin position="37"/>
        <end position="50"/>
    </location>
</feature>
<keyword evidence="3 6" id="KW-0547">Nucleotide-binding</keyword>
<dbReference type="PANTHER" id="PTHR47969:SF15">
    <property type="entry name" value="CHROMOSOME-ASSOCIATED KINESIN KIF4A-RELATED"/>
    <property type="match status" value="1"/>
</dbReference>
<feature type="compositionally biased region" description="Low complexity" evidence="8">
    <location>
        <begin position="792"/>
        <end position="829"/>
    </location>
</feature>
<dbReference type="OMA" id="VVEMSYI"/>
<dbReference type="GO" id="GO:0005737">
    <property type="term" value="C:cytoplasm"/>
    <property type="evidence" value="ECO:0007669"/>
    <property type="project" value="UniProtKB-SubCell"/>
</dbReference>
<dbReference type="PRINTS" id="PR00380">
    <property type="entry name" value="KINESINHEAVY"/>
</dbReference>
<dbReference type="GO" id="GO:0007018">
    <property type="term" value="P:microtubule-based movement"/>
    <property type="evidence" value="ECO:0007669"/>
    <property type="project" value="InterPro"/>
</dbReference>
<feature type="coiled-coil region" evidence="7">
    <location>
        <begin position="1083"/>
        <end position="1152"/>
    </location>
</feature>
<keyword evidence="4 6" id="KW-0067">ATP-binding</keyword>
<feature type="region of interest" description="Disordered" evidence="8">
    <location>
        <begin position="669"/>
        <end position="693"/>
    </location>
</feature>
<dbReference type="RefSeq" id="XP_015657083.1">
    <property type="nucleotide sequence ID" value="XM_015804509.1"/>
</dbReference>
<feature type="coiled-coil region" evidence="7">
    <location>
        <begin position="992"/>
        <end position="1026"/>
    </location>
</feature>
<dbReference type="InterPro" id="IPR027640">
    <property type="entry name" value="Kinesin-like_fam"/>
</dbReference>
<sequence length="1375" mass="147502">MSVDAGNASQGRVSPGAPPLDALDIRADGDVVEGADSSMPSSSVSKLESSAVLPMTGPSSHTALHGPETATPGVSTACVLGPGRSPRGTQASSLVQESVSVIVRLKGAPTLAQVSAGASENLTSPATLTSSLRSGLLLDYSVEDGTLRSPRTGRRPPSRSGGALTPQPHLDSSPCGDEVWNPPPPQQQGQSAAQRSPLLQMEGYNGAAAVTSPSASSTPAIAVTLPQAFTTASATATPHTQALTDAPRSSPTSAAGASPASDAAKAGFPSNPQPSRGGSSCIGCRGKLLTIRSPSTNDFRQYEFGEVLAPDVTNAAVCERLLPAIMEQLNAGYNVCVLCYGQTGSGKTYTMNALGPAVAQEVFRTRDVHNEVVEMSYIQIYNNKAYNLLDGPRAGKFGAQLSKPLQTAMMSMESSSGTHSTAALAGGAANGAFEPKVLVRSAAEVLTRMKAASRMRVTQAHALNPRSSRSFTLLTLHITRFLDGAPLTTTRVTLADLAGTERIKKSGAAGERQSQAIFINVSLMALRELVESGSTETEVLHYRDALLTTYLAPRMRSWHLFLVVTASLEANSYEETKSSLDFATNARRRKVKKLKSRTADRLSGLSLRLYGNSVLGSSGYGRASADVAELQAVVEALQYRISILEESLKVAQLQRAALTQWCTPLVSPRSNDDLQLRSDDQEDSEEDRTRTSLDQLRQSETQICQLRQECSHYRQLLSEREDELRSVQMLVSPQGVATRPPSAEQELAGSLLSNSLTGSCNHRSSSDANQDDPLPRHHLSSQLDSGITVERPTGQPPQQQTQLFSPASSLSASATSRDALAASVAPTAAPGDDQLAATSTEEESDDAHQQLIRSVLQLSAGALAGAGPNSAWEHLHDVALRAKEQGDDVRERLLVVTSTLGGLRAHNHELNGDLLKANRALVAQDERHKRSQEALERARVRARAAEAAVDQLRLKLFRAYAEQSIGEELTRLYLDAQQPTAEALDTLSGSQLAEHREEMEKFETHQRALQDKITELVNAVEQLTRAGSQKDVSLAALESIITPAQRTLFQTMSSVRSDSADIARQIVAVAGEANGEESAADCFSLLQSRVSELESLLQQERQQHQLTRCEVVEAREDARRSRQEQRQAFFQQQEEERRVRQLTAENFDLQRQRERHQLYLDQIHVHFQEQLLELRRYHVAEMAEQRWLLKETQQQAARAPTPPENWKAGVAGEPAGAEAQDDSDAGGFGQSATRRDTPPVPPHASGNSAAEDVARGWAGPPSPGTSAATDEYHHNSSSSLAVPRPAPSPKANHNGSTVPRDASLGMNGKHSRGGKKGHPRKSKERATGARRGGGAAPARRTSAPAPAINGNLRPSADLNSTQPPKQTSRRSADKT</sequence>
<evidence type="ECO:0000256" key="2">
    <source>
        <dbReference type="ARBA" id="ARBA00022490"/>
    </source>
</evidence>
<feature type="coiled-coil region" evidence="7">
    <location>
        <begin position="627"/>
        <end position="654"/>
    </location>
</feature>
<feature type="compositionally biased region" description="Basic and acidic residues" evidence="8">
    <location>
        <begin position="670"/>
        <end position="679"/>
    </location>
</feature>
<protein>
    <submittedName>
        <fullName evidence="10">Putative kinesin</fullName>
    </submittedName>
</protein>
<dbReference type="Pfam" id="PF00225">
    <property type="entry name" value="Kinesin"/>
    <property type="match status" value="1"/>
</dbReference>
<comment type="caution">
    <text evidence="10">The sequence shown here is derived from an EMBL/GenBank/DDBJ whole genome shotgun (WGS) entry which is preliminary data.</text>
</comment>
<feature type="region of interest" description="Disordered" evidence="8">
    <location>
        <begin position="233"/>
        <end position="279"/>
    </location>
</feature>
<dbReference type="EMBL" id="LGTL01000013">
    <property type="protein sequence ID" value="KPA78644.1"/>
    <property type="molecule type" value="Genomic_DNA"/>
</dbReference>
<reference evidence="10 11" key="1">
    <citation type="submission" date="2015-07" db="EMBL/GenBank/DDBJ databases">
        <title>High-quality genome of monoxenous trypanosomatid Leptomonas pyrrhocoris.</title>
        <authorList>
            <person name="Flegontov P."/>
            <person name="Butenko A."/>
            <person name="Firsov S."/>
            <person name="Vlcek C."/>
            <person name="Logacheva M.D."/>
            <person name="Field M."/>
            <person name="Filatov D."/>
            <person name="Flegontova O."/>
            <person name="Gerasimov E."/>
            <person name="Jackson A.P."/>
            <person name="Kelly S."/>
            <person name="Opperdoes F."/>
            <person name="O'Reilly A."/>
            <person name="Votypka J."/>
            <person name="Yurchenko V."/>
            <person name="Lukes J."/>
        </authorList>
    </citation>
    <scope>NUCLEOTIDE SEQUENCE [LARGE SCALE GENOMIC DNA]</scope>
    <source>
        <strain evidence="10">H10</strain>
    </source>
</reference>
<dbReference type="VEuPathDB" id="TriTrypDB:LpyrH10_13_1890"/>
<dbReference type="InterPro" id="IPR027417">
    <property type="entry name" value="P-loop_NTPase"/>
</dbReference>
<accession>A0A0N0VEK8</accession>
<feature type="compositionally biased region" description="Polar residues" evidence="8">
    <location>
        <begin position="754"/>
        <end position="768"/>
    </location>
</feature>
<dbReference type="InterPro" id="IPR036961">
    <property type="entry name" value="Kinesin_motor_dom_sf"/>
</dbReference>
<feature type="region of interest" description="Disordered" evidence="8">
    <location>
        <begin position="143"/>
        <end position="194"/>
    </location>
</feature>
<dbReference type="InterPro" id="IPR001752">
    <property type="entry name" value="Kinesin_motor_dom"/>
</dbReference>
<dbReference type="PROSITE" id="PS50067">
    <property type="entry name" value="KINESIN_MOTOR_2"/>
    <property type="match status" value="1"/>
</dbReference>
<feature type="compositionally biased region" description="Low complexity" evidence="8">
    <location>
        <begin position="246"/>
        <end position="266"/>
    </location>
</feature>
<evidence type="ECO:0000313" key="10">
    <source>
        <dbReference type="EMBL" id="KPA78644.1"/>
    </source>
</evidence>
<comment type="similarity">
    <text evidence="6">Belongs to the TRAFAC class myosin-kinesin ATPase superfamily. Kinesin family.</text>
</comment>
<evidence type="ECO:0000256" key="8">
    <source>
        <dbReference type="SAM" id="MobiDB-lite"/>
    </source>
</evidence>
<feature type="domain" description="Kinesin motor" evidence="9">
    <location>
        <begin position="242"/>
        <end position="589"/>
    </location>
</feature>
<keyword evidence="11" id="KW-1185">Reference proteome</keyword>
<evidence type="ECO:0000256" key="6">
    <source>
        <dbReference type="PROSITE-ProRule" id="PRU00283"/>
    </source>
</evidence>
<evidence type="ECO:0000256" key="1">
    <source>
        <dbReference type="ARBA" id="ARBA00004496"/>
    </source>
</evidence>
<comment type="subcellular location">
    <subcellularLocation>
        <location evidence="1">Cytoplasm</location>
    </subcellularLocation>
</comment>
<feature type="compositionally biased region" description="Low complexity" evidence="8">
    <location>
        <begin position="1208"/>
        <end position="1218"/>
    </location>
</feature>
<feature type="region of interest" description="Disordered" evidence="8">
    <location>
        <begin position="1193"/>
        <end position="1375"/>
    </location>
</feature>
<feature type="compositionally biased region" description="Polar residues" evidence="8">
    <location>
        <begin position="1357"/>
        <end position="1366"/>
    </location>
</feature>
<evidence type="ECO:0000256" key="5">
    <source>
        <dbReference type="ARBA" id="ARBA00023054"/>
    </source>
</evidence>
<dbReference type="GO" id="GO:0051231">
    <property type="term" value="P:spindle elongation"/>
    <property type="evidence" value="ECO:0007669"/>
    <property type="project" value="TreeGrafter"/>
</dbReference>
<evidence type="ECO:0000256" key="3">
    <source>
        <dbReference type="ARBA" id="ARBA00022741"/>
    </source>
</evidence>
<dbReference type="GO" id="GO:0003777">
    <property type="term" value="F:microtubule motor activity"/>
    <property type="evidence" value="ECO:0007669"/>
    <property type="project" value="InterPro"/>
</dbReference>
<keyword evidence="6" id="KW-0505">Motor protein</keyword>
<dbReference type="Gene3D" id="3.40.850.10">
    <property type="entry name" value="Kinesin motor domain"/>
    <property type="match status" value="1"/>
</dbReference>
<dbReference type="OrthoDB" id="123929at2759"/>
<dbReference type="GeneID" id="26906533"/>